<dbReference type="AlphaFoldDB" id="A0AAN7C8N1"/>
<evidence type="ECO:0000259" key="3">
    <source>
        <dbReference type="Pfam" id="PF20737"/>
    </source>
</evidence>
<feature type="domain" description="Non-reducing end beta-L-arabinofuranosidase-like GH127 catalytic" evidence="2">
    <location>
        <begin position="201"/>
        <end position="346"/>
    </location>
</feature>
<reference evidence="4" key="2">
    <citation type="submission" date="2023-05" db="EMBL/GenBank/DDBJ databases">
        <authorList>
            <consortium name="Lawrence Berkeley National Laboratory"/>
            <person name="Steindorff A."/>
            <person name="Hensen N."/>
            <person name="Bonometti L."/>
            <person name="Westerberg I."/>
            <person name="Brannstrom I.O."/>
            <person name="Guillou S."/>
            <person name="Cros-Aarteil S."/>
            <person name="Calhoun S."/>
            <person name="Haridas S."/>
            <person name="Kuo A."/>
            <person name="Mondo S."/>
            <person name="Pangilinan J."/>
            <person name="Riley R."/>
            <person name="Labutti K."/>
            <person name="Andreopoulos B."/>
            <person name="Lipzen A."/>
            <person name="Chen C."/>
            <person name="Yanf M."/>
            <person name="Daum C."/>
            <person name="Ng V."/>
            <person name="Clum A."/>
            <person name="Ohm R."/>
            <person name="Martin F."/>
            <person name="Silar P."/>
            <person name="Natvig D."/>
            <person name="Lalanne C."/>
            <person name="Gautier V."/>
            <person name="Ament-Velasquez S.L."/>
            <person name="Kruys A."/>
            <person name="Hutchinson M.I."/>
            <person name="Powell A.J."/>
            <person name="Barry K."/>
            <person name="Miller A.N."/>
            <person name="Grigoriev I.V."/>
            <person name="Debuchy R."/>
            <person name="Gladieux P."/>
            <person name="Thoren M.H."/>
            <person name="Johannesson H."/>
        </authorList>
    </citation>
    <scope>NUCLEOTIDE SEQUENCE</scope>
    <source>
        <strain evidence="4">CBS 532.94</strain>
    </source>
</reference>
<feature type="region of interest" description="Disordered" evidence="1">
    <location>
        <begin position="519"/>
        <end position="546"/>
    </location>
</feature>
<protein>
    <submittedName>
        <fullName evidence="4">DUF1680-domain-containing protein</fullName>
    </submittedName>
</protein>
<dbReference type="InterPro" id="IPR049049">
    <property type="entry name" value="Beta-AFase-like_GH127_C"/>
</dbReference>
<proteinExistence type="predicted"/>
<dbReference type="InterPro" id="IPR012878">
    <property type="entry name" value="Beta-AFase-like_GH127_cat"/>
</dbReference>
<feature type="compositionally biased region" description="Basic and acidic residues" evidence="1">
    <location>
        <begin position="522"/>
        <end position="540"/>
    </location>
</feature>
<evidence type="ECO:0000313" key="5">
    <source>
        <dbReference type="Proteomes" id="UP001303760"/>
    </source>
</evidence>
<comment type="caution">
    <text evidence="4">The sequence shown here is derived from an EMBL/GenBank/DDBJ whole genome shotgun (WGS) entry which is preliminary data.</text>
</comment>
<dbReference type="SUPFAM" id="SSF48208">
    <property type="entry name" value="Six-hairpin glycosidases"/>
    <property type="match status" value="1"/>
</dbReference>
<gene>
    <name evidence="4" type="ORF">C8A03DRAFT_44650</name>
</gene>
<sequence length="546" mass="60769">MAQPIPFTKVKISSSFRDPHITASRKESLPAILSKLKSYGAWNAMRLAWKKGDQGVTPDILWDSDVGKYIEAASYVLFHEKNPEMEAAVKEDIDMILGAQQEDGYIGIHRTLVEPGKRWSSLAHNLELYSGGHILEAAVTRHIALGCPENDRFLDAMTRYVDLIFTTFGPEDHQRHDYPRHQEIELALMQLYEITRDPRCAHAPLREQTEIVGHAVQAMYWLSAVVDIALATGEQSYLATVETLWRDMGFGPRYELPNETSYAETCAAVGVLFLAQRLLKVRVDAAVADVMELVLYNALLAGISLDGKTFNYDNLLATVACSHKRSEWSKVLCCPSNICRLLNSLGGYLYGSGHVQDGTLRFTVHNYVGGEVTVGESTWVLESEWPWYGRTSVRVKEKESEPTIILLNGQAITTEVVNGYATLLCRAYTPTDVITFTAEMVAEHLAPHPLVYQNTGCLAVRRGPIVYALESVDHPDVPDLRLVRPDRAAALEPVDLTLCDKPVVGIRTRGTFVDVSPQEKSSFTREQEGAAGRVHGERPAELTFVP</sequence>
<organism evidence="4 5">
    <name type="scientific">Achaetomium macrosporum</name>
    <dbReference type="NCBI Taxonomy" id="79813"/>
    <lineage>
        <taxon>Eukaryota</taxon>
        <taxon>Fungi</taxon>
        <taxon>Dikarya</taxon>
        <taxon>Ascomycota</taxon>
        <taxon>Pezizomycotina</taxon>
        <taxon>Sordariomycetes</taxon>
        <taxon>Sordariomycetidae</taxon>
        <taxon>Sordariales</taxon>
        <taxon>Chaetomiaceae</taxon>
        <taxon>Achaetomium</taxon>
    </lineage>
</organism>
<dbReference type="PANTHER" id="PTHR43465:SF2">
    <property type="entry name" value="DUF1680 DOMAIN PROTEIN (AFU_ORTHOLOGUE AFUA_1G08910)"/>
    <property type="match status" value="1"/>
</dbReference>
<dbReference type="EMBL" id="MU860136">
    <property type="protein sequence ID" value="KAK4237478.1"/>
    <property type="molecule type" value="Genomic_DNA"/>
</dbReference>
<dbReference type="PANTHER" id="PTHR43465">
    <property type="entry name" value="DUF1680 DOMAIN PROTEIN (AFU_ORTHOLOGUE AFUA_1G08910)"/>
    <property type="match status" value="1"/>
</dbReference>
<feature type="domain" description="Non-reducing end beta-L-arabinofuranosidase-like GH127 catalytic" evidence="2">
    <location>
        <begin position="38"/>
        <end position="199"/>
    </location>
</feature>
<evidence type="ECO:0000256" key="1">
    <source>
        <dbReference type="SAM" id="MobiDB-lite"/>
    </source>
</evidence>
<dbReference type="Proteomes" id="UP001303760">
    <property type="component" value="Unassembled WGS sequence"/>
</dbReference>
<feature type="domain" description="Non-reducing end beta-L-arabinofuranosidase-like GH127 C-terminal" evidence="3">
    <location>
        <begin position="445"/>
        <end position="484"/>
    </location>
</feature>
<dbReference type="Pfam" id="PF20737">
    <property type="entry name" value="Glyco_hydro127C"/>
    <property type="match status" value="1"/>
</dbReference>
<accession>A0AAN7C8N1</accession>
<name>A0AAN7C8N1_9PEZI</name>
<dbReference type="InterPro" id="IPR049174">
    <property type="entry name" value="Beta-AFase-like"/>
</dbReference>
<dbReference type="InterPro" id="IPR008928">
    <property type="entry name" value="6-hairpin_glycosidase_sf"/>
</dbReference>
<dbReference type="GO" id="GO:0005975">
    <property type="term" value="P:carbohydrate metabolic process"/>
    <property type="evidence" value="ECO:0007669"/>
    <property type="project" value="InterPro"/>
</dbReference>
<keyword evidence="5" id="KW-1185">Reference proteome</keyword>
<evidence type="ECO:0000313" key="4">
    <source>
        <dbReference type="EMBL" id="KAK4237478.1"/>
    </source>
</evidence>
<reference evidence="4" key="1">
    <citation type="journal article" date="2023" name="Mol. Phylogenet. Evol.">
        <title>Genome-scale phylogeny and comparative genomics of the fungal order Sordariales.</title>
        <authorList>
            <person name="Hensen N."/>
            <person name="Bonometti L."/>
            <person name="Westerberg I."/>
            <person name="Brannstrom I.O."/>
            <person name="Guillou S."/>
            <person name="Cros-Aarteil S."/>
            <person name="Calhoun S."/>
            <person name="Haridas S."/>
            <person name="Kuo A."/>
            <person name="Mondo S."/>
            <person name="Pangilinan J."/>
            <person name="Riley R."/>
            <person name="LaButti K."/>
            <person name="Andreopoulos B."/>
            <person name="Lipzen A."/>
            <person name="Chen C."/>
            <person name="Yan M."/>
            <person name="Daum C."/>
            <person name="Ng V."/>
            <person name="Clum A."/>
            <person name="Steindorff A."/>
            <person name="Ohm R.A."/>
            <person name="Martin F."/>
            <person name="Silar P."/>
            <person name="Natvig D.O."/>
            <person name="Lalanne C."/>
            <person name="Gautier V."/>
            <person name="Ament-Velasquez S.L."/>
            <person name="Kruys A."/>
            <person name="Hutchinson M.I."/>
            <person name="Powell A.J."/>
            <person name="Barry K."/>
            <person name="Miller A.N."/>
            <person name="Grigoriev I.V."/>
            <person name="Debuchy R."/>
            <person name="Gladieux P."/>
            <person name="Hiltunen Thoren M."/>
            <person name="Johannesson H."/>
        </authorList>
    </citation>
    <scope>NUCLEOTIDE SEQUENCE</scope>
    <source>
        <strain evidence="4">CBS 532.94</strain>
    </source>
</reference>
<dbReference type="Pfam" id="PF07944">
    <property type="entry name" value="Beta-AFase-like_GH127_cat"/>
    <property type="match status" value="2"/>
</dbReference>
<evidence type="ECO:0000259" key="2">
    <source>
        <dbReference type="Pfam" id="PF07944"/>
    </source>
</evidence>